<dbReference type="Proteomes" id="UP000299102">
    <property type="component" value="Unassembled WGS sequence"/>
</dbReference>
<proteinExistence type="predicted"/>
<dbReference type="AlphaFoldDB" id="A0A4C1W6V4"/>
<sequence length="200" mass="22226">MYTTKEKLAKSVESFPNQASPYVWQLNFVCIEVVGPADVVLSFIYYAIIKRGCHSAELVAVVTTETFVFRDTQWRSSSISVDSSRPYPNERYIAERDGSVSFNTHKIKCSARLRKFSLIHKNTLEHEFVHRSTYKLGSLAPGPARPLVSLSAPVRTDNSGRVRAGRGAGAGAQPESALLFIVLSAICQRPAQIRPPLMRL</sequence>
<evidence type="ECO:0000313" key="1">
    <source>
        <dbReference type="EMBL" id="GBP45865.1"/>
    </source>
</evidence>
<evidence type="ECO:0000313" key="2">
    <source>
        <dbReference type="Proteomes" id="UP000299102"/>
    </source>
</evidence>
<gene>
    <name evidence="1" type="ORF">EVAR_31770_1</name>
</gene>
<organism evidence="1 2">
    <name type="scientific">Eumeta variegata</name>
    <name type="common">Bagworm moth</name>
    <name type="synonym">Eumeta japonica</name>
    <dbReference type="NCBI Taxonomy" id="151549"/>
    <lineage>
        <taxon>Eukaryota</taxon>
        <taxon>Metazoa</taxon>
        <taxon>Ecdysozoa</taxon>
        <taxon>Arthropoda</taxon>
        <taxon>Hexapoda</taxon>
        <taxon>Insecta</taxon>
        <taxon>Pterygota</taxon>
        <taxon>Neoptera</taxon>
        <taxon>Endopterygota</taxon>
        <taxon>Lepidoptera</taxon>
        <taxon>Glossata</taxon>
        <taxon>Ditrysia</taxon>
        <taxon>Tineoidea</taxon>
        <taxon>Psychidae</taxon>
        <taxon>Oiketicinae</taxon>
        <taxon>Eumeta</taxon>
    </lineage>
</organism>
<keyword evidence="2" id="KW-1185">Reference proteome</keyword>
<comment type="caution">
    <text evidence="1">The sequence shown here is derived from an EMBL/GenBank/DDBJ whole genome shotgun (WGS) entry which is preliminary data.</text>
</comment>
<accession>A0A4C1W6V4</accession>
<protein>
    <submittedName>
        <fullName evidence="1">Uncharacterized protein</fullName>
    </submittedName>
</protein>
<name>A0A4C1W6V4_EUMVA</name>
<reference evidence="1 2" key="1">
    <citation type="journal article" date="2019" name="Commun. Biol.">
        <title>The bagworm genome reveals a unique fibroin gene that provides high tensile strength.</title>
        <authorList>
            <person name="Kono N."/>
            <person name="Nakamura H."/>
            <person name="Ohtoshi R."/>
            <person name="Tomita M."/>
            <person name="Numata K."/>
            <person name="Arakawa K."/>
        </authorList>
    </citation>
    <scope>NUCLEOTIDE SEQUENCE [LARGE SCALE GENOMIC DNA]</scope>
</reference>
<dbReference type="EMBL" id="BGZK01000473">
    <property type="protein sequence ID" value="GBP45865.1"/>
    <property type="molecule type" value="Genomic_DNA"/>
</dbReference>